<feature type="compositionally biased region" description="Low complexity" evidence="1">
    <location>
        <begin position="40"/>
        <end position="58"/>
    </location>
</feature>
<accession>A0A6J4HKN4</accession>
<organism evidence="2">
    <name type="scientific">uncultured Acidimicrobiales bacterium</name>
    <dbReference type="NCBI Taxonomy" id="310071"/>
    <lineage>
        <taxon>Bacteria</taxon>
        <taxon>Bacillati</taxon>
        <taxon>Actinomycetota</taxon>
        <taxon>Acidimicrobiia</taxon>
        <taxon>Acidimicrobiales</taxon>
        <taxon>environmental samples</taxon>
    </lineage>
</organism>
<proteinExistence type="predicted"/>
<feature type="compositionally biased region" description="Basic and acidic residues" evidence="1">
    <location>
        <begin position="85"/>
        <end position="98"/>
    </location>
</feature>
<reference evidence="2" key="1">
    <citation type="submission" date="2020-02" db="EMBL/GenBank/DDBJ databases">
        <authorList>
            <person name="Meier V. D."/>
        </authorList>
    </citation>
    <scope>NUCLEOTIDE SEQUENCE</scope>
    <source>
        <strain evidence="2">AVDCRST_MAG50</strain>
    </source>
</reference>
<feature type="non-terminal residue" evidence="2">
    <location>
        <position position="1"/>
    </location>
</feature>
<evidence type="ECO:0000256" key="1">
    <source>
        <dbReference type="SAM" id="MobiDB-lite"/>
    </source>
</evidence>
<gene>
    <name evidence="2" type="ORF">AVDCRST_MAG50-835</name>
</gene>
<name>A0A6J4HKN4_9ACTN</name>
<feature type="non-terminal residue" evidence="2">
    <location>
        <position position="125"/>
    </location>
</feature>
<dbReference type="EMBL" id="CADCTF010000046">
    <property type="protein sequence ID" value="CAA9226086.1"/>
    <property type="molecule type" value="Genomic_DNA"/>
</dbReference>
<dbReference type="AlphaFoldDB" id="A0A6J4HKN4"/>
<feature type="region of interest" description="Disordered" evidence="1">
    <location>
        <begin position="1"/>
        <end position="125"/>
    </location>
</feature>
<protein>
    <submittedName>
        <fullName evidence="2">Uncharacterized protein</fullName>
    </submittedName>
</protein>
<sequence>AGRRWTRGSPRCRPPVPCARGSRRCRRHGGLQLRDGGARRGATTAVAAAGQQDQGSQRHAGPDPTAHGHEPRFMAFTMAHYHCRRQSDHSSPRGEPRSRPQRNRAYIPGRALRSRPARTVRSATM</sequence>
<evidence type="ECO:0000313" key="2">
    <source>
        <dbReference type="EMBL" id="CAA9226086.1"/>
    </source>
</evidence>